<evidence type="ECO:0000313" key="2">
    <source>
        <dbReference type="EMBL" id="RZI46624.1"/>
    </source>
</evidence>
<dbReference type="CDD" id="cd22233">
    <property type="entry name" value="RHH_CopAso-like"/>
    <property type="match status" value="1"/>
</dbReference>
<reference evidence="2 3" key="1">
    <citation type="submission" date="2018-10" db="EMBL/GenBank/DDBJ databases">
        <title>An updated phylogeny of the Alphaproteobacteria reveals that the parasitic Rickettsiales and Holosporales have independent origins.</title>
        <authorList>
            <person name="Munoz-Gomez S.A."/>
            <person name="Hess S."/>
            <person name="Burger G."/>
            <person name="Lang B.F."/>
            <person name="Susko E."/>
            <person name="Slamovits C.H."/>
            <person name="Roger A.J."/>
        </authorList>
    </citation>
    <scope>NUCLEOTIDE SEQUENCE [LARGE SCALE GENOMIC DNA]</scope>
    <source>
        <strain evidence="2">HOLO01</strain>
    </source>
</reference>
<dbReference type="RefSeq" id="WP_130153722.1">
    <property type="nucleotide sequence ID" value="NZ_SCFB01000004.1"/>
</dbReference>
<organism evidence="2 3">
    <name type="scientific">Candidatus Finniella inopinata</name>
    <dbReference type="NCBI Taxonomy" id="1696036"/>
    <lineage>
        <taxon>Bacteria</taxon>
        <taxon>Pseudomonadati</taxon>
        <taxon>Pseudomonadota</taxon>
        <taxon>Alphaproteobacteria</taxon>
        <taxon>Holosporales</taxon>
        <taxon>Candidatus Paracaedibacteraceae</taxon>
        <taxon>Candidatus Finniella</taxon>
    </lineage>
</organism>
<name>A0A4Q7DKK5_9PROT</name>
<comment type="caution">
    <text evidence="2">The sequence shown here is derived from an EMBL/GenBank/DDBJ whole genome shotgun (WGS) entry which is preliminary data.</text>
</comment>
<protein>
    <submittedName>
        <fullName evidence="2">CopG family transcriptional regulator</fullName>
    </submittedName>
</protein>
<proteinExistence type="predicted"/>
<evidence type="ECO:0000259" key="1">
    <source>
        <dbReference type="Pfam" id="PF01402"/>
    </source>
</evidence>
<dbReference type="AlphaFoldDB" id="A0A4Q7DKK5"/>
<dbReference type="PANTHER" id="PTHR40688">
    <property type="match status" value="1"/>
</dbReference>
<dbReference type="Proteomes" id="UP000293550">
    <property type="component" value="Unassembled WGS sequence"/>
</dbReference>
<dbReference type="GO" id="GO:0006355">
    <property type="term" value="P:regulation of DNA-templated transcription"/>
    <property type="evidence" value="ECO:0007669"/>
    <property type="project" value="InterPro"/>
</dbReference>
<dbReference type="InterPro" id="IPR002145">
    <property type="entry name" value="CopG"/>
</dbReference>
<dbReference type="PANTHER" id="PTHR40688:SF2">
    <property type="entry name" value="RIBBON-HELIX-HELIX PROTEIN COPG DOMAIN-CONTAINING PROTEIN"/>
    <property type="match status" value="1"/>
</dbReference>
<dbReference type="InterPro" id="IPR010985">
    <property type="entry name" value="Ribbon_hlx_hlx"/>
</dbReference>
<dbReference type="Pfam" id="PF01402">
    <property type="entry name" value="RHH_1"/>
    <property type="match status" value="1"/>
</dbReference>
<dbReference type="OrthoDB" id="5298181at2"/>
<dbReference type="EMBL" id="SCFB01000004">
    <property type="protein sequence ID" value="RZI46624.1"/>
    <property type="molecule type" value="Genomic_DNA"/>
</dbReference>
<feature type="domain" description="Ribbon-helix-helix protein CopG" evidence="1">
    <location>
        <begin position="8"/>
        <end position="47"/>
    </location>
</feature>
<accession>A0A4Q7DKK5</accession>
<sequence length="89" mass="10150">MIPTETRVLTAHVPVTLAEKVDLFSNKLERSRGWIIKEALSSWIEQEEKKDLLTWEAISSVDSGKTINQALMQDWAENLSTHNQISMPL</sequence>
<dbReference type="InterPro" id="IPR052991">
    <property type="entry name" value="Non-func_TypeII_TA_Antitoxin"/>
</dbReference>
<evidence type="ECO:0000313" key="3">
    <source>
        <dbReference type="Proteomes" id="UP000293550"/>
    </source>
</evidence>
<gene>
    <name evidence="2" type="ORF">EQU50_03285</name>
</gene>
<keyword evidence="3" id="KW-1185">Reference proteome</keyword>
<dbReference type="SUPFAM" id="SSF47598">
    <property type="entry name" value="Ribbon-helix-helix"/>
    <property type="match status" value="1"/>
</dbReference>